<dbReference type="SMART" id="SM00830">
    <property type="entry name" value="CM_2"/>
    <property type="match status" value="1"/>
</dbReference>
<feature type="domain" description="Chorismate mutase" evidence="6">
    <location>
        <begin position="1"/>
        <end position="90"/>
    </location>
</feature>
<dbReference type="Gene3D" id="3.40.190.10">
    <property type="entry name" value="Periplasmic binding protein-like II"/>
    <property type="match status" value="2"/>
</dbReference>
<dbReference type="FunFam" id="3.40.190.10:FF:000029">
    <property type="entry name" value="Chorismate mutase/Prephenate dehydratase"/>
    <property type="match status" value="1"/>
</dbReference>
<feature type="non-terminal residue" evidence="8">
    <location>
        <position position="219"/>
    </location>
</feature>
<feature type="domain" description="Prephenate dehydratase" evidence="7">
    <location>
        <begin position="90"/>
        <end position="219"/>
    </location>
</feature>
<dbReference type="Pfam" id="PF01817">
    <property type="entry name" value="CM_2"/>
    <property type="match status" value="1"/>
</dbReference>
<evidence type="ECO:0000259" key="7">
    <source>
        <dbReference type="PROSITE" id="PS51171"/>
    </source>
</evidence>
<evidence type="ECO:0000259" key="6">
    <source>
        <dbReference type="PROSITE" id="PS51168"/>
    </source>
</evidence>
<dbReference type="GO" id="GO:0005737">
    <property type="term" value="C:cytoplasm"/>
    <property type="evidence" value="ECO:0007669"/>
    <property type="project" value="TreeGrafter"/>
</dbReference>
<dbReference type="Pfam" id="PF00800">
    <property type="entry name" value="PDT"/>
    <property type="match status" value="1"/>
</dbReference>
<comment type="pathway">
    <text evidence="5">Amino-acid biosynthesis.</text>
</comment>
<dbReference type="CDD" id="cd13630">
    <property type="entry name" value="PBP2_PDT_1"/>
    <property type="match status" value="1"/>
</dbReference>
<evidence type="ECO:0008006" key="9">
    <source>
        <dbReference type="Google" id="ProtNLM"/>
    </source>
</evidence>
<evidence type="ECO:0000256" key="3">
    <source>
        <dbReference type="ARBA" id="ARBA00023222"/>
    </source>
</evidence>
<dbReference type="SUPFAM" id="SSF53850">
    <property type="entry name" value="Periplasmic binding protein-like II"/>
    <property type="match status" value="1"/>
</dbReference>
<name>A0A382J478_9ZZZZ</name>
<evidence type="ECO:0000256" key="2">
    <source>
        <dbReference type="ARBA" id="ARBA00023141"/>
    </source>
</evidence>
<keyword evidence="3" id="KW-0584">Phenylalanine biosynthesis</keyword>
<dbReference type="PROSITE" id="PS51168">
    <property type="entry name" value="CHORISMATE_MUT_2"/>
    <property type="match status" value="1"/>
</dbReference>
<dbReference type="GO" id="GO:0046417">
    <property type="term" value="P:chorismate metabolic process"/>
    <property type="evidence" value="ECO:0007669"/>
    <property type="project" value="InterPro"/>
</dbReference>
<proteinExistence type="predicted"/>
<dbReference type="InterPro" id="IPR036979">
    <property type="entry name" value="CM_dom_sf"/>
</dbReference>
<keyword evidence="4" id="KW-0456">Lyase</keyword>
<dbReference type="PROSITE" id="PS51171">
    <property type="entry name" value="PREPHENATE_DEHYDR_3"/>
    <property type="match status" value="1"/>
</dbReference>
<dbReference type="GO" id="GO:0004106">
    <property type="term" value="F:chorismate mutase activity"/>
    <property type="evidence" value="ECO:0007669"/>
    <property type="project" value="InterPro"/>
</dbReference>
<dbReference type="SUPFAM" id="SSF48600">
    <property type="entry name" value="Chorismate mutase II"/>
    <property type="match status" value="1"/>
</dbReference>
<keyword evidence="1" id="KW-0028">Amino-acid biosynthesis</keyword>
<dbReference type="PANTHER" id="PTHR21022">
    <property type="entry name" value="PREPHENATE DEHYDRATASE P PROTEIN"/>
    <property type="match status" value="1"/>
</dbReference>
<dbReference type="EMBL" id="UINC01071777">
    <property type="protein sequence ID" value="SVC06954.1"/>
    <property type="molecule type" value="Genomic_DNA"/>
</dbReference>
<dbReference type="InterPro" id="IPR036263">
    <property type="entry name" value="Chorismate_II_sf"/>
</dbReference>
<evidence type="ECO:0000313" key="8">
    <source>
        <dbReference type="EMBL" id="SVC06954.1"/>
    </source>
</evidence>
<gene>
    <name evidence="8" type="ORF">METZ01_LOCUS259808</name>
</gene>
<accession>A0A382J478</accession>
<organism evidence="8">
    <name type="scientific">marine metagenome</name>
    <dbReference type="NCBI Taxonomy" id="408172"/>
    <lineage>
        <taxon>unclassified sequences</taxon>
        <taxon>metagenomes</taxon>
        <taxon>ecological metagenomes</taxon>
    </lineage>
</organism>
<dbReference type="InterPro" id="IPR002701">
    <property type="entry name" value="CM_II_prokaryot"/>
</dbReference>
<evidence type="ECO:0000256" key="1">
    <source>
        <dbReference type="ARBA" id="ARBA00022605"/>
    </source>
</evidence>
<evidence type="ECO:0000256" key="4">
    <source>
        <dbReference type="ARBA" id="ARBA00023239"/>
    </source>
</evidence>
<dbReference type="GO" id="GO:0009094">
    <property type="term" value="P:L-phenylalanine biosynthetic process"/>
    <property type="evidence" value="ECO:0007669"/>
    <property type="project" value="UniProtKB-KW"/>
</dbReference>
<dbReference type="Gene3D" id="1.20.59.10">
    <property type="entry name" value="Chorismate mutase"/>
    <property type="match status" value="1"/>
</dbReference>
<keyword evidence="2" id="KW-0057">Aromatic amino acid biosynthesis</keyword>
<dbReference type="InterPro" id="IPR001086">
    <property type="entry name" value="Preph_deHydtase"/>
</dbReference>
<protein>
    <recommendedName>
        <fullName evidence="9">Prephenate dehydratase</fullName>
    </recommendedName>
</protein>
<reference evidence="8" key="1">
    <citation type="submission" date="2018-05" db="EMBL/GenBank/DDBJ databases">
        <authorList>
            <person name="Lanie J.A."/>
            <person name="Ng W.-L."/>
            <person name="Kazmierczak K.M."/>
            <person name="Andrzejewski T.M."/>
            <person name="Davidsen T.M."/>
            <person name="Wayne K.J."/>
            <person name="Tettelin H."/>
            <person name="Glass J.I."/>
            <person name="Rusch D."/>
            <person name="Podicherti R."/>
            <person name="Tsui H.-C.T."/>
            <person name="Winkler M.E."/>
        </authorList>
    </citation>
    <scope>NUCLEOTIDE SEQUENCE</scope>
</reference>
<dbReference type="AlphaFoldDB" id="A0A382J478"/>
<dbReference type="PANTHER" id="PTHR21022:SF19">
    <property type="entry name" value="PREPHENATE DEHYDRATASE-RELATED"/>
    <property type="match status" value="1"/>
</dbReference>
<feature type="non-terminal residue" evidence="8">
    <location>
        <position position="1"/>
    </location>
</feature>
<dbReference type="GO" id="GO:0004664">
    <property type="term" value="F:prephenate dehydratase activity"/>
    <property type="evidence" value="ECO:0007669"/>
    <property type="project" value="InterPro"/>
</dbReference>
<evidence type="ECO:0000256" key="5">
    <source>
        <dbReference type="ARBA" id="ARBA00029440"/>
    </source>
</evidence>
<sequence>VESTELEQLRSKIDEIDRDVTRLLNERVRTAAEIGKIKDEKGMEPYDPAREEEVFGKLESLNEGPLEAASLRTIYREVVSASIALQKGLVIGYLGPEATFTQQAAMKNFGSALSYRALSDIPDVFREVERGECDYGVVPVENSAEGAVNRSLDLLVETELTIIAQVYLKIEHCLFSVSPIDEITKVSSKDQALAQCGEWLRRNLPGAQLENASSTAEAV</sequence>